<accession>A0A1D2JM39</accession>
<feature type="region of interest" description="Disordered" evidence="1">
    <location>
        <begin position="164"/>
        <end position="207"/>
    </location>
</feature>
<comment type="caution">
    <text evidence="2">The sequence shown here is derived from an EMBL/GenBank/DDBJ whole genome shotgun (WGS) entry which is preliminary data.</text>
</comment>
<dbReference type="EMBL" id="LZYO01000029">
    <property type="protein sequence ID" value="ODH42095.1"/>
    <property type="molecule type" value="Genomic_DNA"/>
</dbReference>
<proteinExistence type="predicted"/>
<feature type="compositionally biased region" description="Polar residues" evidence="1">
    <location>
        <begin position="197"/>
        <end position="207"/>
    </location>
</feature>
<evidence type="ECO:0000256" key="1">
    <source>
        <dbReference type="SAM" id="MobiDB-lite"/>
    </source>
</evidence>
<feature type="region of interest" description="Disordered" evidence="1">
    <location>
        <begin position="433"/>
        <end position="456"/>
    </location>
</feature>
<feature type="region of interest" description="Disordered" evidence="1">
    <location>
        <begin position="487"/>
        <end position="535"/>
    </location>
</feature>
<dbReference type="Proteomes" id="UP000242814">
    <property type="component" value="Unassembled WGS sequence"/>
</dbReference>
<feature type="compositionally biased region" description="Polar residues" evidence="1">
    <location>
        <begin position="434"/>
        <end position="443"/>
    </location>
</feature>
<sequence length="665" mass="72874">MSSRIPVFPSVTDTHRLVDHDRADSHDGPLHWRRPAGRYNHPQRYYRQHNFRRFPKPSERKYKALYPASHLPYWDYLNGGRRGFPRYPSSAGSGDQGNFASCEPYPPHEGLLVQPTTIPQMITPNTREKAFSEIVNGTFDFEKSPFSLGKTLASSATISDESRLLNGLPNPFGLDTTSSKSGSSSSMVDQSKKQAAPSENLQQGNSVNNARIMSTAGQYAAIEKPYNLLQDQSQTDSYTVGFGSAPNTNSTETEEFHQLLQMIELHTQQSQDLADLVSTYLSRGGSYGDIRSVAGVIHKFYNKPPRRLNQNPEGILQVASLPGGGDSPDPPRDHRIPFRGHMIDRVDTGQPAVNKDENKNGDESTTTACENLGQHWGSALYGDSEGPNGINTQGNSATTNRGTTNSAYFTMPVYGLPEDPALSTAEFGGLYPNSLPTETSNKAASKKRSRQDADDRYQNKTECSVDCCHHHIDESKSSAKNQCHSQCQGERSKRPKLNNLTGPPTRPSCPSCKGPQSLVSSQSSQSGYSHSTRPLFGASKSAHVSAASANPGHPSFYKKGQKLSSVAPKYTHHTCGCRPRCLCRPVCRCGQDTSVLKNGDNTANSVQPQLRSFYEKDQKLSSVAPKYTHHTCSCRPRCLCRPVCRCGQDASVLMDGDHAANSPQP</sequence>
<dbReference type="AlphaFoldDB" id="A0A1D2JM39"/>
<evidence type="ECO:0000313" key="2">
    <source>
        <dbReference type="EMBL" id="ODH42095.1"/>
    </source>
</evidence>
<evidence type="ECO:0000313" key="3">
    <source>
        <dbReference type="Proteomes" id="UP000242814"/>
    </source>
</evidence>
<feature type="compositionally biased region" description="Low complexity" evidence="1">
    <location>
        <begin position="516"/>
        <end position="531"/>
    </location>
</feature>
<organism evidence="2 3">
    <name type="scientific">Paracoccidioides brasiliensis</name>
    <dbReference type="NCBI Taxonomy" id="121759"/>
    <lineage>
        <taxon>Eukaryota</taxon>
        <taxon>Fungi</taxon>
        <taxon>Dikarya</taxon>
        <taxon>Ascomycota</taxon>
        <taxon>Pezizomycotina</taxon>
        <taxon>Eurotiomycetes</taxon>
        <taxon>Eurotiomycetidae</taxon>
        <taxon>Onygenales</taxon>
        <taxon>Ajellomycetaceae</taxon>
        <taxon>Paracoccidioides</taxon>
    </lineage>
</organism>
<dbReference type="VEuPathDB" id="FungiDB:PADG_01792"/>
<feature type="compositionally biased region" description="Low complexity" evidence="1">
    <location>
        <begin position="178"/>
        <end position="189"/>
    </location>
</feature>
<name>A0A1D2JM39_PARBR</name>
<gene>
    <name evidence="2" type="ORF">ACO22_01248</name>
</gene>
<reference evidence="2 3" key="1">
    <citation type="submission" date="2016-06" db="EMBL/GenBank/DDBJ databases">
        <authorList>
            <person name="Kjaerup R.B."/>
            <person name="Dalgaard T.S."/>
            <person name="Juul-Madsen H.R."/>
        </authorList>
    </citation>
    <scope>NUCLEOTIDE SEQUENCE [LARGE SCALE GENOMIC DNA]</scope>
    <source>
        <strain evidence="2 3">Pb300</strain>
    </source>
</reference>
<protein>
    <submittedName>
        <fullName evidence="2">Uncharacterized protein</fullName>
    </submittedName>
</protein>
<dbReference type="VEuPathDB" id="FungiDB:PABG_03237"/>